<dbReference type="VEuPathDB" id="FungiDB:RhiirFUN_021822"/>
<reference evidence="2 3" key="1">
    <citation type="submission" date="2017-10" db="EMBL/GenBank/DDBJ databases">
        <title>Extensive intraspecific genome diversity in a model arbuscular mycorrhizal fungus.</title>
        <authorList>
            <person name="Chen E.C.H."/>
            <person name="Morin E."/>
            <person name="Baudet D."/>
            <person name="Noel J."/>
            <person name="Ndikumana S."/>
            <person name="Charron P."/>
            <person name="St-Onge C."/>
            <person name="Giorgi J."/>
            <person name="Grigoriev I.V."/>
            <person name="Roux C."/>
            <person name="Martin F.M."/>
            <person name="Corradi N."/>
        </authorList>
    </citation>
    <scope>NUCLEOTIDE SEQUENCE [LARGE SCALE GENOMIC DNA]</scope>
    <source>
        <strain evidence="2 3">A1</strain>
    </source>
</reference>
<organism evidence="2 3">
    <name type="scientific">Rhizophagus irregularis</name>
    <dbReference type="NCBI Taxonomy" id="588596"/>
    <lineage>
        <taxon>Eukaryota</taxon>
        <taxon>Fungi</taxon>
        <taxon>Fungi incertae sedis</taxon>
        <taxon>Mucoromycota</taxon>
        <taxon>Glomeromycotina</taxon>
        <taxon>Glomeromycetes</taxon>
        <taxon>Glomerales</taxon>
        <taxon>Glomeraceae</taxon>
        <taxon>Rhizophagus</taxon>
    </lineage>
</organism>
<gene>
    <name evidence="2" type="ORF">RhiirA1_480979</name>
</gene>
<protein>
    <recommendedName>
        <fullName evidence="1">F-box domain-containing protein</fullName>
    </recommendedName>
</protein>
<dbReference type="VEuPathDB" id="FungiDB:RhiirA1_480979"/>
<name>A0A2N0QNP0_9GLOM</name>
<dbReference type="InterPro" id="IPR036047">
    <property type="entry name" value="F-box-like_dom_sf"/>
</dbReference>
<feature type="domain" description="F-box" evidence="1">
    <location>
        <begin position="4"/>
        <end position="39"/>
    </location>
</feature>
<evidence type="ECO:0000313" key="2">
    <source>
        <dbReference type="EMBL" id="PKC52672.1"/>
    </source>
</evidence>
<sequence length="117" mass="14121">MYHKLLETIFAFLSKKDLYRSCARVNHQWNAVSKHIIRKKRKAEFISIPSIRDNIIFHLYDHLNITEIVNYCKVSEIWRNILNRLYARTISLSMLYNHKGFLNSSLYGRRQLLHNKK</sequence>
<proteinExistence type="predicted"/>
<dbReference type="EMBL" id="LLXH01005357">
    <property type="protein sequence ID" value="PKC52672.1"/>
    <property type="molecule type" value="Genomic_DNA"/>
</dbReference>
<dbReference type="Proteomes" id="UP000232688">
    <property type="component" value="Unassembled WGS sequence"/>
</dbReference>
<dbReference type="VEuPathDB" id="FungiDB:FUN_016631"/>
<dbReference type="AlphaFoldDB" id="A0A2N0QNP0"/>
<reference evidence="2 3" key="2">
    <citation type="submission" date="2017-10" db="EMBL/GenBank/DDBJ databases">
        <title>Genome analyses suggest a sexual origin of heterokaryosis in a supposedly ancient asexual fungus.</title>
        <authorList>
            <person name="Corradi N."/>
            <person name="Sedzielewska K."/>
            <person name="Noel J."/>
            <person name="Charron P."/>
            <person name="Farinelli L."/>
            <person name="Marton T."/>
            <person name="Kruger M."/>
            <person name="Pelin A."/>
            <person name="Brachmann A."/>
            <person name="Corradi N."/>
        </authorList>
    </citation>
    <scope>NUCLEOTIDE SEQUENCE [LARGE SCALE GENOMIC DNA]</scope>
    <source>
        <strain evidence="2 3">A1</strain>
    </source>
</reference>
<dbReference type="SUPFAM" id="SSF81383">
    <property type="entry name" value="F-box domain"/>
    <property type="match status" value="1"/>
</dbReference>
<evidence type="ECO:0000259" key="1">
    <source>
        <dbReference type="Pfam" id="PF00646"/>
    </source>
</evidence>
<dbReference type="Pfam" id="PF00646">
    <property type="entry name" value="F-box"/>
    <property type="match status" value="1"/>
</dbReference>
<accession>A0A2N0QNP0</accession>
<comment type="caution">
    <text evidence="2">The sequence shown here is derived from an EMBL/GenBank/DDBJ whole genome shotgun (WGS) entry which is preliminary data.</text>
</comment>
<dbReference type="InterPro" id="IPR001810">
    <property type="entry name" value="F-box_dom"/>
</dbReference>
<evidence type="ECO:0000313" key="3">
    <source>
        <dbReference type="Proteomes" id="UP000232688"/>
    </source>
</evidence>